<evidence type="ECO:0000313" key="2">
    <source>
        <dbReference type="Proteomes" id="UP000465360"/>
    </source>
</evidence>
<evidence type="ECO:0000313" key="1">
    <source>
        <dbReference type="EMBL" id="GFG87992.1"/>
    </source>
</evidence>
<dbReference type="EMBL" id="BLKZ01000001">
    <property type="protein sequence ID" value="GFG87992.1"/>
    <property type="molecule type" value="Genomic_DNA"/>
</dbReference>
<keyword evidence="2" id="KW-1185">Reference proteome</keyword>
<reference evidence="1 2" key="1">
    <citation type="journal article" date="2019" name="Emerg. Microbes Infect.">
        <title>Comprehensive subspecies identification of 175 nontuberculous mycobacteria species based on 7547 genomic profiles.</title>
        <authorList>
            <person name="Matsumoto Y."/>
            <person name="Kinjo T."/>
            <person name="Motooka D."/>
            <person name="Nabeya D."/>
            <person name="Jung N."/>
            <person name="Uechi K."/>
            <person name="Horii T."/>
            <person name="Iida T."/>
            <person name="Fujita J."/>
            <person name="Nakamura S."/>
        </authorList>
    </citation>
    <scope>NUCLEOTIDE SEQUENCE [LARGE SCALE GENOMIC DNA]</scope>
    <source>
        <strain evidence="1 2">JCM 30725</strain>
    </source>
</reference>
<name>A0A7I9YHH7_MYCBU</name>
<protein>
    <submittedName>
        <fullName evidence="1">Uncharacterized protein</fullName>
    </submittedName>
</protein>
<organism evidence="1 2">
    <name type="scientific">Mycobacterium bourgelatii</name>
    <dbReference type="NCBI Taxonomy" id="1273442"/>
    <lineage>
        <taxon>Bacteria</taxon>
        <taxon>Bacillati</taxon>
        <taxon>Actinomycetota</taxon>
        <taxon>Actinomycetes</taxon>
        <taxon>Mycobacteriales</taxon>
        <taxon>Mycobacteriaceae</taxon>
        <taxon>Mycobacterium</taxon>
    </lineage>
</organism>
<proteinExistence type="predicted"/>
<gene>
    <name evidence="1" type="ORF">MBOU_00340</name>
</gene>
<dbReference type="Proteomes" id="UP000465360">
    <property type="component" value="Unassembled WGS sequence"/>
</dbReference>
<dbReference type="AlphaFoldDB" id="A0A7I9YHH7"/>
<comment type="caution">
    <text evidence="1">The sequence shown here is derived from an EMBL/GenBank/DDBJ whole genome shotgun (WGS) entry which is preliminary data.</text>
</comment>
<accession>A0A7I9YHH7</accession>
<sequence>MPTPQSHGAQVQKGPTVRSILAAARVTEVDRVRVDGRDPAQTLTAAELTDQVILNVTKRNTLKLTGTQLDRDRWVRDVTALVVNP</sequence>